<dbReference type="InterPro" id="IPR011990">
    <property type="entry name" value="TPR-like_helical_dom_sf"/>
</dbReference>
<organism evidence="5 6">
    <name type="scientific">Chthoniobacter flavus Ellin428</name>
    <dbReference type="NCBI Taxonomy" id="497964"/>
    <lineage>
        <taxon>Bacteria</taxon>
        <taxon>Pseudomonadati</taxon>
        <taxon>Verrucomicrobiota</taxon>
        <taxon>Spartobacteria</taxon>
        <taxon>Chthoniobacterales</taxon>
        <taxon>Chthoniobacteraceae</taxon>
        <taxon>Chthoniobacter</taxon>
    </lineage>
</organism>
<evidence type="ECO:0000256" key="2">
    <source>
        <dbReference type="SAM" id="MobiDB-lite"/>
    </source>
</evidence>
<evidence type="ECO:0000313" key="6">
    <source>
        <dbReference type="Proteomes" id="UP000005824"/>
    </source>
</evidence>
<dbReference type="PANTHER" id="PTHR12558">
    <property type="entry name" value="CELL DIVISION CYCLE 16,23,27"/>
    <property type="match status" value="1"/>
</dbReference>
<sequence precursor="true">MHFDRRFAPTAIVCLASSILGTGPAMAQAPAAPQTLDQQMMAEAQQLFDQGKYADAAAKFEELVKKFPQVPTVPQANFSAGYSFYLAGEYDQAIADFKKVLDAKNLPAEYAPTAELALSMTAQALSAKAAKMAPEDQRRKTTLDDAVKGFDAFLAKYPNSEEAESATYGKSLALFQLSRYDEAITALKANLAKFIQSPTVQDSEYLLGLTMAAKATSEKQKPGPEAAKADAEFDEAEKLFRDIITKRQNVALMNDAQFQIGELLMGRAGFMEKPEEKKQREEMFNKSLDAFRLVASKDSVVAAQKARIQQFSELRTQRLAAHDMAGFQRYKRIIDKETERLAQIQGTADQSLTAKLRTGIIFFSQGKWDEVRVFYTQMENVGALDDANDKKQAEYFVVMSYAAQNIIDKAVEKYDAFEKAYHADAMAENLPLAMGAMFLSEKHKDAPKAIHYFDEGIKMYPKSKLLGSMVLARAGAQIELGQFDPAIAALKDTLSKNPPKDLAVDANFYLGTIYAKTGKVAEAIKQFKEVRDKFSGTPQAEQAHYQVGQMLSETDAKGAIPELESFFKKYPKSQYTPAALFALGKAQAGTNQASEALNTFKKVATDFPKSDPAPFSYFERASILQKEQKYDDCVTTMKEFIKNYPNSPALFQAYDFIAQIQTMKKDGGMDAVATYEEFVAKKPKDPSTPDALLKLAALWKGYTDSQGTYLAIEEAKRTEWKKGIEKSLQAAEKLLTEFPDSPQVAKALNTIMDDQRAQQQVRLRSEEDIQKYFKDLAEKFSSKPNTKAKILFTLAALTYDKDKKKAMEQMAAAYKPELKFAPEDLDLYGEALIDNKKVDEAIKVYEKLDKDYKISGDPKKAPREYQEAHAIVLAGLGKAYQSKGDAASKEKGGKMFSELEANFPWSPKMLEVNYGIAVALHEKHDDEEAIKRIQEVIKAQKAPAELRARSMLLLGDIHKDNGRIPLAIDNYIKISVFYTGVPKVAAEGLWRGAELLEGQSTGKYPMPTPTPKPTAAPKGATTPKPKPAGTNPAATAKK</sequence>
<feature type="compositionally biased region" description="Low complexity" evidence="2">
    <location>
        <begin position="1015"/>
        <end position="1038"/>
    </location>
</feature>
<evidence type="ECO:0000256" key="3">
    <source>
        <dbReference type="SAM" id="SignalP"/>
    </source>
</evidence>
<dbReference type="Pfam" id="PF13525">
    <property type="entry name" value="YfiO"/>
    <property type="match status" value="2"/>
</dbReference>
<evidence type="ECO:0000256" key="1">
    <source>
        <dbReference type="ARBA" id="ARBA00022729"/>
    </source>
</evidence>
<keyword evidence="1 3" id="KW-0732">Signal</keyword>
<reference evidence="5 6" key="1">
    <citation type="journal article" date="2011" name="J. Bacteriol.">
        <title>Genome sequence of Chthoniobacter flavus Ellin428, an aerobic heterotrophic soil bacterium.</title>
        <authorList>
            <person name="Kant R."/>
            <person name="van Passel M.W."/>
            <person name="Palva A."/>
            <person name="Lucas S."/>
            <person name="Lapidus A."/>
            <person name="Glavina Del Rio T."/>
            <person name="Dalin E."/>
            <person name="Tice H."/>
            <person name="Bruce D."/>
            <person name="Goodwin L."/>
            <person name="Pitluck S."/>
            <person name="Larimer F.W."/>
            <person name="Land M.L."/>
            <person name="Hauser L."/>
            <person name="Sangwan P."/>
            <person name="de Vos W.M."/>
            <person name="Janssen P.H."/>
            <person name="Smidt H."/>
        </authorList>
    </citation>
    <scope>NUCLEOTIDE SEQUENCE [LARGE SCALE GENOMIC DNA]</scope>
    <source>
        <strain evidence="5 6">Ellin428</strain>
    </source>
</reference>
<dbReference type="RefSeq" id="WP_006977440.1">
    <property type="nucleotide sequence ID" value="NZ_ABVL01000001.1"/>
</dbReference>
<dbReference type="InParanoid" id="B4CTV0"/>
<comment type="caution">
    <text evidence="5">The sequence shown here is derived from an EMBL/GenBank/DDBJ whole genome shotgun (WGS) entry which is preliminary data.</text>
</comment>
<dbReference type="EMBL" id="ABVL01000001">
    <property type="protein sequence ID" value="EDY21988.1"/>
    <property type="molecule type" value="Genomic_DNA"/>
</dbReference>
<dbReference type="Gene3D" id="1.25.40.10">
    <property type="entry name" value="Tetratricopeptide repeat domain"/>
    <property type="match status" value="7"/>
</dbReference>
<evidence type="ECO:0000313" key="5">
    <source>
        <dbReference type="EMBL" id="EDY21988.1"/>
    </source>
</evidence>
<dbReference type="SMART" id="SM00028">
    <property type="entry name" value="TPR"/>
    <property type="match status" value="9"/>
</dbReference>
<evidence type="ECO:0000259" key="4">
    <source>
        <dbReference type="Pfam" id="PF13525"/>
    </source>
</evidence>
<gene>
    <name evidence="5" type="ORF">CfE428DRAFT_0113</name>
</gene>
<dbReference type="Pfam" id="PF13432">
    <property type="entry name" value="TPR_16"/>
    <property type="match status" value="2"/>
</dbReference>
<dbReference type="InterPro" id="IPR019734">
    <property type="entry name" value="TPR_rpt"/>
</dbReference>
<keyword evidence="6" id="KW-1185">Reference proteome</keyword>
<accession>B4CTV0</accession>
<protein>
    <submittedName>
        <fullName evidence="5">TPR repeat-containing protein</fullName>
    </submittedName>
</protein>
<feature type="domain" description="Outer membrane lipoprotein BamD-like" evidence="4">
    <location>
        <begin position="137"/>
        <end position="246"/>
    </location>
</feature>
<dbReference type="PANTHER" id="PTHR12558:SF13">
    <property type="entry name" value="CELL DIVISION CYCLE PROTEIN 27 HOMOLOG"/>
    <property type="match status" value="1"/>
</dbReference>
<dbReference type="AlphaFoldDB" id="B4CTV0"/>
<feature type="region of interest" description="Disordered" evidence="2">
    <location>
        <begin position="999"/>
        <end position="1038"/>
    </location>
</feature>
<dbReference type="Proteomes" id="UP000005824">
    <property type="component" value="Unassembled WGS sequence"/>
</dbReference>
<feature type="signal peptide" evidence="3">
    <location>
        <begin position="1"/>
        <end position="27"/>
    </location>
</feature>
<dbReference type="STRING" id="497964.CfE428DRAFT_0113"/>
<feature type="chain" id="PRO_5002800079" evidence="3">
    <location>
        <begin position="28"/>
        <end position="1038"/>
    </location>
</feature>
<name>B4CTV0_9BACT</name>
<dbReference type="InterPro" id="IPR039565">
    <property type="entry name" value="BamD-like"/>
</dbReference>
<feature type="domain" description="Outer membrane lipoprotein BamD-like" evidence="4">
    <location>
        <begin position="576"/>
        <end position="757"/>
    </location>
</feature>
<dbReference type="SUPFAM" id="SSF48452">
    <property type="entry name" value="TPR-like"/>
    <property type="match status" value="3"/>
</dbReference>
<dbReference type="eggNOG" id="COG1729">
    <property type="taxonomic scope" value="Bacteria"/>
</dbReference>
<proteinExistence type="predicted"/>